<feature type="domain" description="CREG-like beta-barrel" evidence="3">
    <location>
        <begin position="231"/>
        <end position="405"/>
    </location>
</feature>
<dbReference type="Proteomes" id="UP000198406">
    <property type="component" value="Unassembled WGS sequence"/>
</dbReference>
<name>A0A1Z5JWY0_FISSO</name>
<dbReference type="PANTHER" id="PTHR13343">
    <property type="entry name" value="CREG1 PROTEIN"/>
    <property type="match status" value="1"/>
</dbReference>
<feature type="domain" description="CREG-like beta-barrel" evidence="3">
    <location>
        <begin position="24"/>
        <end position="201"/>
    </location>
</feature>
<dbReference type="Pfam" id="PF13883">
    <property type="entry name" value="CREG_beta-barrel"/>
    <property type="match status" value="2"/>
</dbReference>
<keyword evidence="1" id="KW-0472">Membrane</keyword>
<organism evidence="4 5">
    <name type="scientific">Fistulifera solaris</name>
    <name type="common">Oleaginous diatom</name>
    <dbReference type="NCBI Taxonomy" id="1519565"/>
    <lineage>
        <taxon>Eukaryota</taxon>
        <taxon>Sar</taxon>
        <taxon>Stramenopiles</taxon>
        <taxon>Ochrophyta</taxon>
        <taxon>Bacillariophyta</taxon>
        <taxon>Bacillariophyceae</taxon>
        <taxon>Bacillariophycidae</taxon>
        <taxon>Naviculales</taxon>
        <taxon>Naviculaceae</taxon>
        <taxon>Fistulifera</taxon>
    </lineage>
</organism>
<proteinExistence type="predicted"/>
<dbReference type="EMBL" id="BDSP01000130">
    <property type="protein sequence ID" value="GAX18399.1"/>
    <property type="molecule type" value="Genomic_DNA"/>
</dbReference>
<comment type="caution">
    <text evidence="4">The sequence shown here is derived from an EMBL/GenBank/DDBJ whole genome shotgun (WGS) entry which is preliminary data.</text>
</comment>
<evidence type="ECO:0000256" key="1">
    <source>
        <dbReference type="SAM" id="Phobius"/>
    </source>
</evidence>
<dbReference type="PANTHER" id="PTHR13343:SF17">
    <property type="entry name" value="CELLULAR REPRESSOR OF E1A-STIMULATED GENES, ISOFORM A"/>
    <property type="match status" value="1"/>
</dbReference>
<dbReference type="OrthoDB" id="46836at2759"/>
<feature type="transmembrane region" description="Helical" evidence="1">
    <location>
        <begin position="427"/>
        <end position="446"/>
    </location>
</feature>
<dbReference type="SUPFAM" id="SSF50475">
    <property type="entry name" value="FMN-binding split barrel"/>
    <property type="match status" value="2"/>
</dbReference>
<gene>
    <name evidence="4" type="ORF">FisN_2Lh020</name>
</gene>
<dbReference type="InterPro" id="IPR055343">
    <property type="entry name" value="CREG_beta-barrel"/>
</dbReference>
<keyword evidence="1" id="KW-0812">Transmembrane</keyword>
<dbReference type="GO" id="GO:0005737">
    <property type="term" value="C:cytoplasm"/>
    <property type="evidence" value="ECO:0007669"/>
    <property type="project" value="UniProtKB-ARBA"/>
</dbReference>
<dbReference type="AlphaFoldDB" id="A0A1Z5JWY0"/>
<evidence type="ECO:0000259" key="3">
    <source>
        <dbReference type="Pfam" id="PF13883"/>
    </source>
</evidence>
<evidence type="ECO:0000313" key="5">
    <source>
        <dbReference type="Proteomes" id="UP000198406"/>
    </source>
</evidence>
<keyword evidence="2" id="KW-0732">Signal</keyword>
<sequence length="481" mass="52003">MTFLLVVVAAAVSSVHSFEVTKDAAKEASAARWLTTQSTWGTLTTRPEKAFFGQDGDVETNDLLAVVLPFAADETNEGRIFFYLMGETHLHDSSLTLSQAALNTELLAVPGCGTPESAVDPQDPRCIKLTIAGSIHPCTATHDVGPNCEDIGWKALLEKHPTMAYWPVNHDFRVHEFVVQDSLWMIGNFGGASVLSPDEYRQAKAAEHVIAGGEAVTPTTIPAADKIVPKWNNFATRARWITHHSKWSTIATVAAASNAAETTSSSSVFGNIRSIADGVDLSTSTGRPLFYLPDADALAVNMKANDNHIVISLSEASLAERVSEGRPCGGQELPLCAQVALYGKAVPVEFNRDIATQFQHTHPLASWMAEGGSHMSGSYYTLDISKVVILDYFGGFHEVGVDDYLNTNLSSMLESGVSQTTMNPPSWFSGHLIVWMMAGFLLGWLVSRYSGIHSTTGAQYRTVPDATKTSETMEMEVDAEA</sequence>
<feature type="chain" id="PRO_5012373897" description="CREG-like beta-barrel domain-containing protein" evidence="2">
    <location>
        <begin position="18"/>
        <end position="481"/>
    </location>
</feature>
<protein>
    <recommendedName>
        <fullName evidence="3">CREG-like beta-barrel domain-containing protein</fullName>
    </recommendedName>
</protein>
<reference evidence="4 5" key="1">
    <citation type="journal article" date="2015" name="Plant Cell">
        <title>Oil accumulation by the oleaginous diatom Fistulifera solaris as revealed by the genome and transcriptome.</title>
        <authorList>
            <person name="Tanaka T."/>
            <person name="Maeda Y."/>
            <person name="Veluchamy A."/>
            <person name="Tanaka M."/>
            <person name="Abida H."/>
            <person name="Marechal E."/>
            <person name="Bowler C."/>
            <person name="Muto M."/>
            <person name="Sunaga Y."/>
            <person name="Tanaka M."/>
            <person name="Yoshino T."/>
            <person name="Taniguchi T."/>
            <person name="Fukuda Y."/>
            <person name="Nemoto M."/>
            <person name="Matsumoto M."/>
            <person name="Wong P.S."/>
            <person name="Aburatani S."/>
            <person name="Fujibuchi W."/>
        </authorList>
    </citation>
    <scope>NUCLEOTIDE SEQUENCE [LARGE SCALE GENOMIC DNA]</scope>
    <source>
        <strain evidence="4 5">JPCC DA0580</strain>
    </source>
</reference>
<evidence type="ECO:0000313" key="4">
    <source>
        <dbReference type="EMBL" id="GAX18399.1"/>
    </source>
</evidence>
<keyword evidence="5" id="KW-1185">Reference proteome</keyword>
<keyword evidence="1" id="KW-1133">Transmembrane helix</keyword>
<dbReference type="Gene3D" id="2.30.110.10">
    <property type="entry name" value="Electron Transport, Fmn-binding Protein, Chain A"/>
    <property type="match status" value="2"/>
</dbReference>
<dbReference type="InterPro" id="IPR012349">
    <property type="entry name" value="Split_barrel_FMN-bd"/>
</dbReference>
<evidence type="ECO:0000256" key="2">
    <source>
        <dbReference type="SAM" id="SignalP"/>
    </source>
</evidence>
<dbReference type="InParanoid" id="A0A1Z5JWY0"/>
<accession>A0A1Z5JWY0</accession>
<feature type="signal peptide" evidence="2">
    <location>
        <begin position="1"/>
        <end position="17"/>
    </location>
</feature>